<dbReference type="Proteomes" id="UP001163321">
    <property type="component" value="Chromosome 13"/>
</dbReference>
<reference evidence="1 2" key="1">
    <citation type="journal article" date="2022" name="bioRxiv">
        <title>The genome of the oomycete Peronosclerospora sorghi, a cosmopolitan pathogen of maize and sorghum, is inflated with dispersed pseudogenes.</title>
        <authorList>
            <person name="Fletcher K."/>
            <person name="Martin F."/>
            <person name="Isakeit T."/>
            <person name="Cavanaugh K."/>
            <person name="Magill C."/>
            <person name="Michelmore R."/>
        </authorList>
    </citation>
    <scope>NUCLEOTIDE SEQUENCE [LARGE SCALE GENOMIC DNA]</scope>
    <source>
        <strain evidence="1">P6</strain>
    </source>
</reference>
<evidence type="ECO:0000313" key="2">
    <source>
        <dbReference type="Proteomes" id="UP001163321"/>
    </source>
</evidence>
<organism evidence="1 2">
    <name type="scientific">Peronosclerospora sorghi</name>
    <dbReference type="NCBI Taxonomy" id="230839"/>
    <lineage>
        <taxon>Eukaryota</taxon>
        <taxon>Sar</taxon>
        <taxon>Stramenopiles</taxon>
        <taxon>Oomycota</taxon>
        <taxon>Peronosporomycetes</taxon>
        <taxon>Peronosporales</taxon>
        <taxon>Peronosporaceae</taxon>
        <taxon>Peronosclerospora</taxon>
    </lineage>
</organism>
<accession>A0ACC0WEH4</accession>
<sequence>MPQHLRNTDAVVVLHSLGENQSSLVMSGKRIPLMFQIVEPGASFITVNFKYFNLLPGDKVVVRDLDSVSSITITTANASALTENLAAYKSPQLLLLRTHPLLIEGDVVVVEYIPSIPSLILPFISSLRGQPVVILDSYAFVRYSLGSVRNVNKESTVGAIDEAREAVCFRKTNPMMYAKARAVARLVIRTKQDQVLNSSDQITNWVFCTGWLVGEGNHLLTNYHCMKDAVVVGRADKPAKYHMKEEAASTDSPVEAVNGPWQNVFSPVKQNNRVVETVVGFMAETRSCSDRGYMGENVGVVEATKVSIVAESARLDYALVRVLTNDSKLNLSERYGYLRLRASGPVDGEEIYIPQHPRGEPKEIAAVKDGKPATIETLPSSSFGSSVYLRPASGINEIQPIVWYSADTEPGSSGSPVLSRRDNTVVALHHAGSSEAGQSVSTELYNEGIRIELIACDLLRRRKLPRCAVTSL</sequence>
<proteinExistence type="predicted"/>
<dbReference type="EMBL" id="CM047592">
    <property type="protein sequence ID" value="KAI9917213.1"/>
    <property type="molecule type" value="Genomic_DNA"/>
</dbReference>
<evidence type="ECO:0000313" key="1">
    <source>
        <dbReference type="EMBL" id="KAI9917213.1"/>
    </source>
</evidence>
<name>A0ACC0WEH4_9STRA</name>
<gene>
    <name evidence="1" type="ORF">PsorP6_013392</name>
</gene>
<protein>
    <submittedName>
        <fullName evidence="1">Uncharacterized protein</fullName>
    </submittedName>
</protein>
<comment type="caution">
    <text evidence="1">The sequence shown here is derived from an EMBL/GenBank/DDBJ whole genome shotgun (WGS) entry which is preliminary data.</text>
</comment>
<keyword evidence="2" id="KW-1185">Reference proteome</keyword>